<comment type="caution">
    <text evidence="1">The sequence shown here is derived from an EMBL/GenBank/DDBJ whole genome shotgun (WGS) entry which is preliminary data.</text>
</comment>
<keyword evidence="2" id="KW-1185">Reference proteome</keyword>
<organism evidence="1 2">
    <name type="scientific">Liparis tanakae</name>
    <name type="common">Tanaka's snailfish</name>
    <dbReference type="NCBI Taxonomy" id="230148"/>
    <lineage>
        <taxon>Eukaryota</taxon>
        <taxon>Metazoa</taxon>
        <taxon>Chordata</taxon>
        <taxon>Craniata</taxon>
        <taxon>Vertebrata</taxon>
        <taxon>Euteleostomi</taxon>
        <taxon>Actinopterygii</taxon>
        <taxon>Neopterygii</taxon>
        <taxon>Teleostei</taxon>
        <taxon>Neoteleostei</taxon>
        <taxon>Acanthomorphata</taxon>
        <taxon>Eupercaria</taxon>
        <taxon>Perciformes</taxon>
        <taxon>Cottioidei</taxon>
        <taxon>Cottales</taxon>
        <taxon>Liparidae</taxon>
        <taxon>Liparis</taxon>
    </lineage>
</organism>
<name>A0A4Z2IWV2_9TELE</name>
<accession>A0A4Z2IWV2</accession>
<gene>
    <name evidence="1" type="ORF">EYF80_007304</name>
</gene>
<evidence type="ECO:0000313" key="1">
    <source>
        <dbReference type="EMBL" id="TNN82469.1"/>
    </source>
</evidence>
<dbReference type="OrthoDB" id="10457876at2759"/>
<dbReference type="AlphaFoldDB" id="A0A4Z2IWV2"/>
<protein>
    <submittedName>
        <fullName evidence="1">Uncharacterized protein</fullName>
    </submittedName>
</protein>
<proteinExistence type="predicted"/>
<evidence type="ECO:0000313" key="2">
    <source>
        <dbReference type="Proteomes" id="UP000314294"/>
    </source>
</evidence>
<sequence length="87" mass="9494">MACCGRPVDDEVMEMLGGHGHCDAGWLLLWNCHLPKSTPRQPPFANPTASPASCPTPRNSYCFFLSNLPITYLQSKILSVLVAFSAN</sequence>
<dbReference type="EMBL" id="SRLO01000039">
    <property type="protein sequence ID" value="TNN82469.1"/>
    <property type="molecule type" value="Genomic_DNA"/>
</dbReference>
<reference evidence="1 2" key="1">
    <citation type="submission" date="2019-03" db="EMBL/GenBank/DDBJ databases">
        <title>First draft genome of Liparis tanakae, snailfish: a comprehensive survey of snailfish specific genes.</title>
        <authorList>
            <person name="Kim W."/>
            <person name="Song I."/>
            <person name="Jeong J.-H."/>
            <person name="Kim D."/>
            <person name="Kim S."/>
            <person name="Ryu S."/>
            <person name="Song J.Y."/>
            <person name="Lee S.K."/>
        </authorList>
    </citation>
    <scope>NUCLEOTIDE SEQUENCE [LARGE SCALE GENOMIC DNA]</scope>
    <source>
        <tissue evidence="1">Muscle</tissue>
    </source>
</reference>
<dbReference type="Proteomes" id="UP000314294">
    <property type="component" value="Unassembled WGS sequence"/>
</dbReference>